<reference evidence="2" key="1">
    <citation type="submission" date="2016-04" db="EMBL/GenBank/DDBJ databases">
        <title>Cephalotus genome sequencing.</title>
        <authorList>
            <person name="Fukushima K."/>
            <person name="Hasebe M."/>
            <person name="Fang X."/>
        </authorList>
    </citation>
    <scope>NUCLEOTIDE SEQUENCE [LARGE SCALE GENOMIC DNA]</scope>
    <source>
        <strain evidence="2">cv. St1</strain>
    </source>
</reference>
<name>A0A1Q3C8Z6_CEPFO</name>
<keyword evidence="2" id="KW-1185">Reference proteome</keyword>
<dbReference type="OrthoDB" id="1436613at2759"/>
<evidence type="ECO:0000313" key="2">
    <source>
        <dbReference type="Proteomes" id="UP000187406"/>
    </source>
</evidence>
<accession>A0A1Q3C8Z6</accession>
<dbReference type="InParanoid" id="A0A1Q3C8Z6"/>
<evidence type="ECO:0000313" key="1">
    <source>
        <dbReference type="EMBL" id="GAV76699.1"/>
    </source>
</evidence>
<feature type="non-terminal residue" evidence="1">
    <location>
        <position position="133"/>
    </location>
</feature>
<dbReference type="EMBL" id="BDDD01001517">
    <property type="protein sequence ID" value="GAV76699.1"/>
    <property type="molecule type" value="Genomic_DNA"/>
</dbReference>
<feature type="non-terminal residue" evidence="1">
    <location>
        <position position="1"/>
    </location>
</feature>
<sequence length="133" mass="15097">EPESSNHVQRDCMQSKNLWQHILLTNATCDFFTPNSSRWIKDNCKSHERSKFHFLNRSIVFNIMCWLIWFSRNKSKAVKQCLISQFGTSRIKPSTFIGWKPSQDGFLMLNTDGTSAGNLDSAGSGGMFRDAAG</sequence>
<proteinExistence type="predicted"/>
<dbReference type="Proteomes" id="UP000187406">
    <property type="component" value="Unassembled WGS sequence"/>
</dbReference>
<comment type="caution">
    <text evidence="1">The sequence shown here is derived from an EMBL/GenBank/DDBJ whole genome shotgun (WGS) entry which is preliminary data.</text>
</comment>
<dbReference type="AlphaFoldDB" id="A0A1Q3C8Z6"/>
<gene>
    <name evidence="1" type="ORF">CFOL_v3_20172</name>
</gene>
<protein>
    <submittedName>
        <fullName evidence="1">Uncharacterized protein</fullName>
    </submittedName>
</protein>
<organism evidence="1 2">
    <name type="scientific">Cephalotus follicularis</name>
    <name type="common">Albany pitcher plant</name>
    <dbReference type="NCBI Taxonomy" id="3775"/>
    <lineage>
        <taxon>Eukaryota</taxon>
        <taxon>Viridiplantae</taxon>
        <taxon>Streptophyta</taxon>
        <taxon>Embryophyta</taxon>
        <taxon>Tracheophyta</taxon>
        <taxon>Spermatophyta</taxon>
        <taxon>Magnoliopsida</taxon>
        <taxon>eudicotyledons</taxon>
        <taxon>Gunneridae</taxon>
        <taxon>Pentapetalae</taxon>
        <taxon>rosids</taxon>
        <taxon>fabids</taxon>
        <taxon>Oxalidales</taxon>
        <taxon>Cephalotaceae</taxon>
        <taxon>Cephalotus</taxon>
    </lineage>
</organism>